<name>A0AAV7JX35_9METZ</name>
<keyword evidence="4" id="KW-0443">Lipid metabolism</keyword>
<evidence type="ECO:0000256" key="4">
    <source>
        <dbReference type="ARBA" id="ARBA00023098"/>
    </source>
</evidence>
<dbReference type="InterPro" id="IPR036392">
    <property type="entry name" value="PLAT/LH2_dom_sf"/>
</dbReference>
<evidence type="ECO:0000259" key="6">
    <source>
        <dbReference type="PROSITE" id="PS50095"/>
    </source>
</evidence>
<dbReference type="Gene3D" id="3.10.450.60">
    <property type="match status" value="1"/>
</dbReference>
<dbReference type="GO" id="GO:0034440">
    <property type="term" value="P:lipid oxidation"/>
    <property type="evidence" value="ECO:0007669"/>
    <property type="project" value="InterPro"/>
</dbReference>
<reference evidence="8 9" key="1">
    <citation type="journal article" date="2023" name="BMC Biol.">
        <title>The compact genome of the sponge Oopsacas minuta (Hexactinellida) is lacking key metazoan core genes.</title>
        <authorList>
            <person name="Santini S."/>
            <person name="Schenkelaars Q."/>
            <person name="Jourda C."/>
            <person name="Duchesne M."/>
            <person name="Belahbib H."/>
            <person name="Rocher C."/>
            <person name="Selva M."/>
            <person name="Riesgo A."/>
            <person name="Vervoort M."/>
            <person name="Leys S.P."/>
            <person name="Kodjabachian L."/>
            <person name="Le Bivic A."/>
            <person name="Borchiellini C."/>
            <person name="Claverie J.M."/>
            <person name="Renard E."/>
        </authorList>
    </citation>
    <scope>NUCLEOTIDE SEQUENCE [LARGE SCALE GENOMIC DNA]</scope>
    <source>
        <strain evidence="8">SPO-2</strain>
    </source>
</reference>
<evidence type="ECO:0000256" key="1">
    <source>
        <dbReference type="ARBA" id="ARBA00022723"/>
    </source>
</evidence>
<evidence type="ECO:0000256" key="3">
    <source>
        <dbReference type="ARBA" id="ARBA00023002"/>
    </source>
</evidence>
<dbReference type="InterPro" id="IPR036226">
    <property type="entry name" value="LipOase_C_sf"/>
</dbReference>
<dbReference type="SMART" id="SM00308">
    <property type="entry name" value="LH2"/>
    <property type="match status" value="1"/>
</dbReference>
<proteinExistence type="predicted"/>
<sequence length="769" mass="87968">MSDKESLMAQELKLKVMKHKVLCHRGAHKYEERKDIATNVDHIILPPFSLQPPEKSKPGRSYYGIRVVTGSKATAGSNSHYSIQLIGENTTTKTIDLAFHIKRPWNRRGTFDEYLIECKGDLGEVQVVSIRNEGPKAMNLIANWYLDFTNVINFQTMSELTFSFYHWIGEGDHFSNPADSSTINQIEHYPNLMKQRITQIEDRKKVYIWQTFPDIGLPSAIDENFYVPKDEEFEKAKIQDSKSNKFMGMVFGLRSDVTNIVKIKLSDLFGTTIWNDQPLRSLHRAEKIANSMMDVRIHQHGNPDLDDTILYACEANRWISDIEFGRQLLNGVNCVLVTLCTELPDNFPVKNEMVCNSLCRGLTLEEEMKDHNIYFCDLGEIMDGLQCKEGTHCAAPICLLYVTPANLTIPIAIQLKRIPGDDNPIFLPSENWLDWLMAKMYFASASAQHQQVATHFVMCHTAMEAYGVATMRTLPDCHPVYKLLRPAFRYTISVNVVARKTLANPGGIMDKLFSIGGEDDRSGKNELIVRTNEKYNVHWSNIKRNLRERRVDNSDKLPNYYYRDDGVRIWDAMECFVRSILDLFYTDDTEVENDSELRDWTNEIHNYAFPAFHGGIQGRGFPQQILTKNELVEYCTLMMFTGSVQHSAVNFGQLQMYGFVPNSPSTIRIPLPTQKGSFTKDDILRALPTMTTVALAAITVNTLSYHSIDEIYLGGYPTMWFTGDKERACVTDYQEALAVINADIIERNKKLEIPYKYIMPQRCPNSITI</sequence>
<dbReference type="PROSITE" id="PS50095">
    <property type="entry name" value="PLAT"/>
    <property type="match status" value="1"/>
</dbReference>
<dbReference type="SUPFAM" id="SSF48484">
    <property type="entry name" value="Lipoxigenase"/>
    <property type="match status" value="1"/>
</dbReference>
<dbReference type="PRINTS" id="PR00087">
    <property type="entry name" value="LIPOXYGENASE"/>
</dbReference>
<dbReference type="EMBL" id="JAKMXF010000277">
    <property type="protein sequence ID" value="KAI6653422.1"/>
    <property type="molecule type" value="Genomic_DNA"/>
</dbReference>
<dbReference type="Gene3D" id="2.60.60.20">
    <property type="entry name" value="PLAT/LH2 domain"/>
    <property type="match status" value="1"/>
</dbReference>
<evidence type="ECO:0000313" key="9">
    <source>
        <dbReference type="Proteomes" id="UP001165289"/>
    </source>
</evidence>
<dbReference type="Gene3D" id="1.20.245.10">
    <property type="entry name" value="Lipoxygenase-1, Domain 5"/>
    <property type="match status" value="1"/>
</dbReference>
<dbReference type="InterPro" id="IPR013819">
    <property type="entry name" value="LipOase_C"/>
</dbReference>
<dbReference type="InterPro" id="IPR001024">
    <property type="entry name" value="PLAT/LH2_dom"/>
</dbReference>
<evidence type="ECO:0000259" key="7">
    <source>
        <dbReference type="PROSITE" id="PS51393"/>
    </source>
</evidence>
<dbReference type="Pfam" id="PF01477">
    <property type="entry name" value="PLAT"/>
    <property type="match status" value="1"/>
</dbReference>
<evidence type="ECO:0000256" key="5">
    <source>
        <dbReference type="PROSITE-ProRule" id="PRU00152"/>
    </source>
</evidence>
<feature type="domain" description="Lipoxygenase" evidence="7">
    <location>
        <begin position="182"/>
        <end position="769"/>
    </location>
</feature>
<dbReference type="PANTHER" id="PTHR11771">
    <property type="entry name" value="LIPOXYGENASE"/>
    <property type="match status" value="1"/>
</dbReference>
<evidence type="ECO:0000256" key="2">
    <source>
        <dbReference type="ARBA" id="ARBA00022964"/>
    </source>
</evidence>
<evidence type="ECO:0000313" key="8">
    <source>
        <dbReference type="EMBL" id="KAI6653422.1"/>
    </source>
</evidence>
<accession>A0AAV7JX35</accession>
<keyword evidence="1" id="KW-0479">Metal-binding</keyword>
<organism evidence="8 9">
    <name type="scientific">Oopsacas minuta</name>
    <dbReference type="NCBI Taxonomy" id="111878"/>
    <lineage>
        <taxon>Eukaryota</taxon>
        <taxon>Metazoa</taxon>
        <taxon>Porifera</taxon>
        <taxon>Hexactinellida</taxon>
        <taxon>Hexasterophora</taxon>
        <taxon>Lyssacinosida</taxon>
        <taxon>Leucopsacidae</taxon>
        <taxon>Oopsacas</taxon>
    </lineage>
</organism>
<dbReference type="PROSITE" id="PS51393">
    <property type="entry name" value="LIPOXYGENASE_3"/>
    <property type="match status" value="1"/>
</dbReference>
<gene>
    <name evidence="8" type="ORF">LOD99_3641</name>
</gene>
<protein>
    <submittedName>
        <fullName evidence="8">Arachidonate 5-lipoxygenase-like</fullName>
    </submittedName>
</protein>
<keyword evidence="3" id="KW-0560">Oxidoreductase</keyword>
<dbReference type="Proteomes" id="UP001165289">
    <property type="component" value="Unassembled WGS sequence"/>
</dbReference>
<dbReference type="GO" id="GO:0046872">
    <property type="term" value="F:metal ion binding"/>
    <property type="evidence" value="ECO:0007669"/>
    <property type="project" value="UniProtKB-KW"/>
</dbReference>
<dbReference type="AlphaFoldDB" id="A0AAV7JX35"/>
<comment type="caution">
    <text evidence="5">Lacks conserved residue(s) required for the propagation of feature annotation.</text>
</comment>
<dbReference type="GO" id="GO:0016702">
    <property type="term" value="F:oxidoreductase activity, acting on single donors with incorporation of molecular oxygen, incorporation of two atoms of oxygen"/>
    <property type="evidence" value="ECO:0007669"/>
    <property type="project" value="InterPro"/>
</dbReference>
<dbReference type="Pfam" id="PF00305">
    <property type="entry name" value="Lipoxygenase"/>
    <property type="match status" value="1"/>
</dbReference>
<dbReference type="InterPro" id="IPR000907">
    <property type="entry name" value="LipOase"/>
</dbReference>
<keyword evidence="2" id="KW-0223">Dioxygenase</keyword>
<comment type="caution">
    <text evidence="8">The sequence shown here is derived from an EMBL/GenBank/DDBJ whole genome shotgun (WGS) entry which is preliminary data.</text>
</comment>
<dbReference type="SUPFAM" id="SSF49723">
    <property type="entry name" value="Lipase/lipooxygenase domain (PLAT/LH2 domain)"/>
    <property type="match status" value="1"/>
</dbReference>
<feature type="domain" description="PLAT" evidence="6">
    <location>
        <begin position="61"/>
        <end position="182"/>
    </location>
</feature>
<keyword evidence="9" id="KW-1185">Reference proteome</keyword>